<accession>A0A8J3V3K4</accession>
<dbReference type="EMBL" id="BOOR01000017">
    <property type="protein sequence ID" value="GII54361.1"/>
    <property type="molecule type" value="Genomic_DNA"/>
</dbReference>
<sequence length="478" mass="50298">MAEVDAVVVGAGPNGLTAAVTLARAGLAVRVYEAAASVGGGARTEESTLPGFRHDLCSAVHPLGAGSPALRALPLQRYGLAWVEPPIPLAHPFADGSASVLARSAEETAVSLGEDGATYLRMVGPFLGRWDSLADDVLRAPLAAWPRHPLLLARFGARAVLPAALLVRPFRGQRARGLFAGLAAHAIAPLGSPATGGVALLFALAAHDVGWPFPRGGSQALSDALAAHLRCLGGQIETGHQVDSLDDLPPARAFLLDVMPGRLVALAGTRLPRRYAERLRRYRHGPGVFKIDYALSAPVPWAAEPCTRAGTVHLGPSFAEIDTALRAAFHGDAPRTPFLIVAQPSLFDPSRATGGGQVLWVYGHVPNGWRGDLTEAVERQIERFAPGFRDLVLDRNAAGPPEIEARNRNNVGGDIAGGGCDRLRLLFRPTAAPVPYATPNPSIYLCSSATPPGPGVHGMCGYHAARVAARRVFRLKVE</sequence>
<dbReference type="SUPFAM" id="SSF51905">
    <property type="entry name" value="FAD/NAD(P)-binding domain"/>
    <property type="match status" value="1"/>
</dbReference>
<organism evidence="1 2">
    <name type="scientific">Planotetraspora thailandica</name>
    <dbReference type="NCBI Taxonomy" id="487172"/>
    <lineage>
        <taxon>Bacteria</taxon>
        <taxon>Bacillati</taxon>
        <taxon>Actinomycetota</taxon>
        <taxon>Actinomycetes</taxon>
        <taxon>Streptosporangiales</taxon>
        <taxon>Streptosporangiaceae</taxon>
        <taxon>Planotetraspora</taxon>
    </lineage>
</organism>
<dbReference type="RefSeq" id="WP_203944592.1">
    <property type="nucleotide sequence ID" value="NZ_BOOR01000017.1"/>
</dbReference>
<gene>
    <name evidence="1" type="ORF">Pth03_27500</name>
</gene>
<dbReference type="PANTHER" id="PTHR10668:SF105">
    <property type="entry name" value="DEHYDROGENASE-RELATED"/>
    <property type="match status" value="1"/>
</dbReference>
<dbReference type="AlphaFoldDB" id="A0A8J3V3K4"/>
<dbReference type="Gene3D" id="3.50.50.60">
    <property type="entry name" value="FAD/NAD(P)-binding domain"/>
    <property type="match status" value="2"/>
</dbReference>
<reference evidence="1" key="1">
    <citation type="submission" date="2021-01" db="EMBL/GenBank/DDBJ databases">
        <title>Whole genome shotgun sequence of Planotetraspora thailandica NBRC 104271.</title>
        <authorList>
            <person name="Komaki H."/>
            <person name="Tamura T."/>
        </authorList>
    </citation>
    <scope>NUCLEOTIDE SEQUENCE</scope>
    <source>
        <strain evidence="1">NBRC 104271</strain>
    </source>
</reference>
<dbReference type="Pfam" id="PF13450">
    <property type="entry name" value="NAD_binding_8"/>
    <property type="match status" value="1"/>
</dbReference>
<dbReference type="Proteomes" id="UP000605992">
    <property type="component" value="Unassembled WGS sequence"/>
</dbReference>
<evidence type="ECO:0000313" key="2">
    <source>
        <dbReference type="Proteomes" id="UP000605992"/>
    </source>
</evidence>
<name>A0A8J3V3K4_9ACTN</name>
<comment type="caution">
    <text evidence="1">The sequence shown here is derived from an EMBL/GenBank/DDBJ whole genome shotgun (WGS) entry which is preliminary data.</text>
</comment>
<dbReference type="PANTHER" id="PTHR10668">
    <property type="entry name" value="PHYTOENE DEHYDROGENASE"/>
    <property type="match status" value="1"/>
</dbReference>
<dbReference type="InterPro" id="IPR036188">
    <property type="entry name" value="FAD/NAD-bd_sf"/>
</dbReference>
<evidence type="ECO:0000313" key="1">
    <source>
        <dbReference type="EMBL" id="GII54361.1"/>
    </source>
</evidence>
<proteinExistence type="predicted"/>
<keyword evidence="2" id="KW-1185">Reference proteome</keyword>
<protein>
    <submittedName>
        <fullName evidence="1">Dehydrogenase</fullName>
    </submittedName>
</protein>